<dbReference type="InterPro" id="IPR003018">
    <property type="entry name" value="GAF"/>
</dbReference>
<keyword evidence="1" id="KW-0805">Transcription regulation</keyword>
<proteinExistence type="predicted"/>
<evidence type="ECO:0000256" key="3">
    <source>
        <dbReference type="SAM" id="MobiDB-lite"/>
    </source>
</evidence>
<dbReference type="Pfam" id="PF03861">
    <property type="entry name" value="ANTAR"/>
    <property type="match status" value="1"/>
</dbReference>
<gene>
    <name evidence="5" type="ORF">MQP27_27535</name>
</gene>
<dbReference type="Proteomes" id="UP001165269">
    <property type="component" value="Unassembled WGS sequence"/>
</dbReference>
<dbReference type="InterPro" id="IPR029016">
    <property type="entry name" value="GAF-like_dom_sf"/>
</dbReference>
<evidence type="ECO:0000313" key="6">
    <source>
        <dbReference type="Proteomes" id="UP001165269"/>
    </source>
</evidence>
<dbReference type="InterPro" id="IPR005561">
    <property type="entry name" value="ANTAR"/>
</dbReference>
<sequence>MAVRPHDERHGFPGDEPRSGGDGTGPSGDETRGSRPAPGVDRIRAAEVVAEEMRGARPEEIPARLCRLAARLVPVSGASVSLRSDGTAVRISASGEAAVHLAEVQSTLGDGPCQAACAAGEPVLANDLTAGRDAGRWPVFAQQATAAGVLAAYSVPLGPGGDCFGTFDLYRDTPGELTEEELRVVLLVAGVMTVALMDIPWDEYGDGEGERWLEGLAADHEVNQATGVVMAQLGVDADVALTRLRARAFARDRTVVELARDVVARRERFDRD</sequence>
<dbReference type="SUPFAM" id="SSF55781">
    <property type="entry name" value="GAF domain-like"/>
    <property type="match status" value="1"/>
</dbReference>
<dbReference type="Gene3D" id="1.10.10.10">
    <property type="entry name" value="Winged helix-like DNA-binding domain superfamily/Winged helix DNA-binding domain"/>
    <property type="match status" value="1"/>
</dbReference>
<feature type="region of interest" description="Disordered" evidence="3">
    <location>
        <begin position="1"/>
        <end position="40"/>
    </location>
</feature>
<feature type="compositionally biased region" description="Basic and acidic residues" evidence="3">
    <location>
        <begin position="1"/>
        <end position="19"/>
    </location>
</feature>
<keyword evidence="6" id="KW-1185">Reference proteome</keyword>
<feature type="domain" description="ANTAR" evidence="4">
    <location>
        <begin position="202"/>
        <end position="263"/>
    </location>
</feature>
<organism evidence="5 6">
    <name type="scientific">Streptomyces cylindrosporus</name>
    <dbReference type="NCBI Taxonomy" id="2927583"/>
    <lineage>
        <taxon>Bacteria</taxon>
        <taxon>Bacillati</taxon>
        <taxon>Actinomycetota</taxon>
        <taxon>Actinomycetes</taxon>
        <taxon>Kitasatosporales</taxon>
        <taxon>Streptomycetaceae</taxon>
        <taxon>Streptomyces</taxon>
    </lineage>
</organism>
<dbReference type="Pfam" id="PF13185">
    <property type="entry name" value="GAF_2"/>
    <property type="match status" value="1"/>
</dbReference>
<evidence type="ECO:0000313" key="5">
    <source>
        <dbReference type="EMBL" id="MCI3274843.1"/>
    </source>
</evidence>
<evidence type="ECO:0000259" key="4">
    <source>
        <dbReference type="PROSITE" id="PS50921"/>
    </source>
</evidence>
<comment type="caution">
    <text evidence="5">The sequence shown here is derived from an EMBL/GenBank/DDBJ whole genome shotgun (WGS) entry which is preliminary data.</text>
</comment>
<keyword evidence="2" id="KW-0804">Transcription</keyword>
<dbReference type="SMART" id="SM01012">
    <property type="entry name" value="ANTAR"/>
    <property type="match status" value="1"/>
</dbReference>
<reference evidence="5" key="1">
    <citation type="submission" date="2022-03" db="EMBL/GenBank/DDBJ databases">
        <title>Streptomyces 7R015 and 7R016 isolated from Barleria lupulina in Thailand.</title>
        <authorList>
            <person name="Kanchanasin P."/>
            <person name="Phongsopitanun W."/>
            <person name="Tanasupawat S."/>
        </authorList>
    </citation>
    <scope>NUCLEOTIDE SEQUENCE</scope>
    <source>
        <strain evidence="5">7R015</strain>
    </source>
</reference>
<dbReference type="PROSITE" id="PS50921">
    <property type="entry name" value="ANTAR"/>
    <property type="match status" value="1"/>
</dbReference>
<dbReference type="RefSeq" id="WP_242768598.1">
    <property type="nucleotide sequence ID" value="NZ_JALDAY010000008.1"/>
</dbReference>
<dbReference type="InterPro" id="IPR036388">
    <property type="entry name" value="WH-like_DNA-bd_sf"/>
</dbReference>
<protein>
    <submittedName>
        <fullName evidence="5">GAF and ANTAR domain-containing protein</fullName>
    </submittedName>
</protein>
<accession>A0ABS9YC83</accession>
<name>A0ABS9YC83_9ACTN</name>
<evidence type="ECO:0000256" key="1">
    <source>
        <dbReference type="ARBA" id="ARBA00023015"/>
    </source>
</evidence>
<evidence type="ECO:0000256" key="2">
    <source>
        <dbReference type="ARBA" id="ARBA00023163"/>
    </source>
</evidence>
<dbReference type="Gene3D" id="3.30.450.40">
    <property type="match status" value="1"/>
</dbReference>
<dbReference type="EMBL" id="JALDAY010000008">
    <property type="protein sequence ID" value="MCI3274843.1"/>
    <property type="molecule type" value="Genomic_DNA"/>
</dbReference>